<gene>
    <name evidence="1" type="ORF">ERL59_19775</name>
</gene>
<accession>A0A6N9Q8G9</accession>
<comment type="caution">
    <text evidence="1">The sequence shown here is derived from an EMBL/GenBank/DDBJ whole genome shotgun (WGS) entry which is preliminary data.</text>
</comment>
<name>A0A6N9Q8G9_9BACL</name>
<dbReference type="RefSeq" id="WP_160647997.1">
    <property type="nucleotide sequence ID" value="NZ_SIJB01000065.1"/>
</dbReference>
<protein>
    <submittedName>
        <fullName evidence="1">Uncharacterized protein</fullName>
    </submittedName>
</protein>
<dbReference type="OrthoDB" id="9902040at2"/>
<sequence>MLFESKYRRQALSSLKEENKQLQQHFLQNLSNNHNKMNVLSKLKQFIMVIKNRKSEIKL</sequence>
<evidence type="ECO:0000313" key="1">
    <source>
        <dbReference type="EMBL" id="NBI31176.1"/>
    </source>
</evidence>
<dbReference type="EMBL" id="SIJB01000065">
    <property type="protein sequence ID" value="NBI31176.1"/>
    <property type="molecule type" value="Genomic_DNA"/>
</dbReference>
<reference evidence="1 2" key="1">
    <citation type="submission" date="2019-01" db="EMBL/GenBank/DDBJ databases">
        <title>Chengkuizengella sp. nov., isolated from deep-sea sediment of East Pacific Ocean.</title>
        <authorList>
            <person name="Yang J."/>
            <person name="Lai Q."/>
            <person name="Shao Z."/>
        </authorList>
    </citation>
    <scope>NUCLEOTIDE SEQUENCE [LARGE SCALE GENOMIC DNA]</scope>
    <source>
        <strain evidence="1 2">YPA3-1-1</strain>
    </source>
</reference>
<evidence type="ECO:0000313" key="2">
    <source>
        <dbReference type="Proteomes" id="UP000448943"/>
    </source>
</evidence>
<keyword evidence="2" id="KW-1185">Reference proteome</keyword>
<organism evidence="1 2">
    <name type="scientific">Chengkuizengella marina</name>
    <dbReference type="NCBI Taxonomy" id="2507566"/>
    <lineage>
        <taxon>Bacteria</taxon>
        <taxon>Bacillati</taxon>
        <taxon>Bacillota</taxon>
        <taxon>Bacilli</taxon>
        <taxon>Bacillales</taxon>
        <taxon>Paenibacillaceae</taxon>
        <taxon>Chengkuizengella</taxon>
    </lineage>
</organism>
<dbReference type="AlphaFoldDB" id="A0A6N9Q8G9"/>
<dbReference type="Proteomes" id="UP000448943">
    <property type="component" value="Unassembled WGS sequence"/>
</dbReference>
<proteinExistence type="predicted"/>